<dbReference type="Pfam" id="PF00188">
    <property type="entry name" value="CAP"/>
    <property type="match status" value="1"/>
</dbReference>
<sequence>MDPPPLPKKTKSYIDVRESQPLHSKHHIIFQNGILPPLPLKHRTYDKKGSLPLLPLKRRTYGKKGSLPLLPLKRHGSSKKGSPPQLPSKRNSYEHRGNKIVIKPQVTSEHKVKSYTVRGMAFFECNQITFLNHEQAKQYCESLNASKGSKVRQNLLHHTPIIENHRPSLVSNDYQLYRKKSVSVPGDFPTGRKNFLSVSSVSQSGLSKSSSRHSLTESNNDLLSRRDSVFESNTDLLSERNSISGSRSSLSGRGSSLSTSRNRLSSNIIDNEISKGSHDKHTKNKLRSQLIWLKAWELCNLKCYSANNYEVYKQRFFNEINMYRSLHKVTSLELSAGLSVLAQKIADEYAARIKFNVDEYPNYGILYGRSRVEAASTILKSWYDKNEKYNFFWGKTSSKSALSFTQIVWATTNKFGIGVQHDNGYLFVVCVFFPKGNQKGKYKKNVHKWKN</sequence>
<dbReference type="Gene3D" id="3.40.33.10">
    <property type="entry name" value="CAP"/>
    <property type="match status" value="1"/>
</dbReference>
<evidence type="ECO:0000313" key="3">
    <source>
        <dbReference type="Proteomes" id="UP000046392"/>
    </source>
</evidence>
<feature type="region of interest" description="Disordered" evidence="1">
    <location>
        <begin position="64"/>
        <end position="98"/>
    </location>
</feature>
<evidence type="ECO:0000259" key="2">
    <source>
        <dbReference type="SMART" id="SM00198"/>
    </source>
</evidence>
<dbReference type="AlphaFoldDB" id="A0A0N5B1X3"/>
<protein>
    <submittedName>
        <fullName evidence="4">SCP domain-containing protein</fullName>
    </submittedName>
</protein>
<dbReference type="SMART" id="SM00198">
    <property type="entry name" value="SCP"/>
    <property type="match status" value="1"/>
</dbReference>
<dbReference type="WBParaSite" id="SPAL_0000007400.1">
    <property type="protein sequence ID" value="SPAL_0000007400.1"/>
    <property type="gene ID" value="SPAL_0000007400"/>
</dbReference>
<evidence type="ECO:0000256" key="1">
    <source>
        <dbReference type="SAM" id="MobiDB-lite"/>
    </source>
</evidence>
<dbReference type="Proteomes" id="UP000046392">
    <property type="component" value="Unplaced"/>
</dbReference>
<feature type="domain" description="SCP" evidence="2">
    <location>
        <begin position="311"/>
        <end position="440"/>
    </location>
</feature>
<reference evidence="4" key="1">
    <citation type="submission" date="2017-02" db="UniProtKB">
        <authorList>
            <consortium name="WormBaseParasite"/>
        </authorList>
    </citation>
    <scope>IDENTIFICATION</scope>
</reference>
<dbReference type="InterPro" id="IPR014044">
    <property type="entry name" value="CAP_dom"/>
</dbReference>
<name>A0A0N5B1X3_STREA</name>
<dbReference type="PANTHER" id="PTHR10334">
    <property type="entry name" value="CYSTEINE-RICH SECRETORY PROTEIN-RELATED"/>
    <property type="match status" value="1"/>
</dbReference>
<accession>A0A0N5B1X3</accession>
<organism evidence="3 4">
    <name type="scientific">Strongyloides papillosus</name>
    <name type="common">Intestinal threadworm</name>
    <dbReference type="NCBI Taxonomy" id="174720"/>
    <lineage>
        <taxon>Eukaryota</taxon>
        <taxon>Metazoa</taxon>
        <taxon>Ecdysozoa</taxon>
        <taxon>Nematoda</taxon>
        <taxon>Chromadorea</taxon>
        <taxon>Rhabditida</taxon>
        <taxon>Tylenchina</taxon>
        <taxon>Panagrolaimomorpha</taxon>
        <taxon>Strongyloidoidea</taxon>
        <taxon>Strongyloididae</taxon>
        <taxon>Strongyloides</taxon>
    </lineage>
</organism>
<dbReference type="InterPro" id="IPR035940">
    <property type="entry name" value="CAP_sf"/>
</dbReference>
<evidence type="ECO:0000313" key="4">
    <source>
        <dbReference type="WBParaSite" id="SPAL_0000007400.1"/>
    </source>
</evidence>
<dbReference type="SUPFAM" id="SSF55797">
    <property type="entry name" value="PR-1-like"/>
    <property type="match status" value="1"/>
</dbReference>
<keyword evidence="3" id="KW-1185">Reference proteome</keyword>
<dbReference type="InterPro" id="IPR001283">
    <property type="entry name" value="CRISP-related"/>
</dbReference>
<proteinExistence type="predicted"/>
<feature type="region of interest" description="Disordered" evidence="1">
    <location>
        <begin position="241"/>
        <end position="261"/>
    </location>
</feature>